<dbReference type="Proteomes" id="UP000017837">
    <property type="component" value="Unassembled WGS sequence"/>
</dbReference>
<dbReference type="PROSITE" id="PS51318">
    <property type="entry name" value="TAT"/>
    <property type="match status" value="1"/>
</dbReference>
<evidence type="ECO:0000256" key="1">
    <source>
        <dbReference type="ARBA" id="ARBA00022801"/>
    </source>
</evidence>
<sequence length="670" mass="73879">MTSTTFSRRNLLTALGTATATRVILGGGFPAIALAAEGDPMPPPLNIYGKLPLVSKVALSPDGSRVALVMNKPQGLVIYDVNLLTGKTAAATIESDKIRDLMWADNDRMLVVTSVTRKDAGRIFEEWFGLMLDVHANKRMQMYSYVSGVNYAQVFGSFYRVKMDGKYFMTAAGYKAPDAINMSGSQGSAATFSASLNKCLFAFDPGSSRSRRLDEDSKDIEDWVVAPDGKVIARSEYDDDTHLWTLRYKSEKGWKIIYEVKMDLDTPTLCGLGRDGRSVLLYMRSGELQNSYVELSPEGVISTPLDINGNVNSPIFHPTTFALAGFTNTAGIGNYTFYDPVMAQLPKLVKKAVGDIRAYLMSTSEDPLHVLIFVEGEGNSGTYYAIDFRKGGYKEIGQAYPDLPPEWVSEKKHYSYKAADGLEIPSWLTLPVDRDAKNLALVVLPHGGPESNEDGSFDFLSQALASRGYAVMQPDYRGSSGYGRDYTAHGYGEYGRKMQTDLSDGVRDLVAKGMVDPAKVSIFGGSYGGYAALAGVTLDLGVYNCAVSLAGISDIKAFMNYYRERNGFDGDGYGMRYWNRYLGDESGWNNISPIKHVDAIAVPVLLIHGKDDTVVPYDQSSRMYDAMKKAGKSVDLIQLKQEDHWMSREPTRIQAVETMVEFMLQHNPPY</sequence>
<dbReference type="PATRIC" id="fig|1121022.4.peg.472"/>
<dbReference type="OrthoDB" id="128799at2"/>
<dbReference type="Gene3D" id="3.40.50.1820">
    <property type="entry name" value="alpha/beta hydrolase"/>
    <property type="match status" value="1"/>
</dbReference>
<dbReference type="AlphaFoldDB" id="V4PK68"/>
<dbReference type="InterPro" id="IPR006311">
    <property type="entry name" value="TAT_signal"/>
</dbReference>
<keyword evidence="4" id="KW-1185">Reference proteome</keyword>
<name>V4PK68_9CAUL</name>
<accession>V4PK68</accession>
<evidence type="ECO:0000313" key="3">
    <source>
        <dbReference type="EMBL" id="ESQ94377.1"/>
    </source>
</evidence>
<comment type="caution">
    <text evidence="3">The sequence shown here is derived from an EMBL/GenBank/DDBJ whole genome shotgun (WGS) entry which is preliminary data.</text>
</comment>
<reference evidence="3 4" key="1">
    <citation type="journal article" date="2014" name="Nature">
        <title>Sequential evolution of bacterial morphology by co-option of a developmental regulator.</title>
        <authorList>
            <person name="Jiang C."/>
            <person name="Brown P.J."/>
            <person name="Ducret A."/>
            <person name="Brun Y.V."/>
        </authorList>
    </citation>
    <scope>NUCLEOTIDE SEQUENCE [LARGE SCALE GENOMIC DNA]</scope>
    <source>
        <strain evidence="3 4">DSM 16100</strain>
    </source>
</reference>
<dbReference type="SUPFAM" id="SSF82171">
    <property type="entry name" value="DPP6 N-terminal domain-like"/>
    <property type="match status" value="1"/>
</dbReference>
<dbReference type="STRING" id="1121022.GCA_000376105_00348"/>
<dbReference type="PANTHER" id="PTHR42776">
    <property type="entry name" value="SERINE PEPTIDASE S9 FAMILY MEMBER"/>
    <property type="match status" value="1"/>
</dbReference>
<dbReference type="GO" id="GO:0004252">
    <property type="term" value="F:serine-type endopeptidase activity"/>
    <property type="evidence" value="ECO:0007669"/>
    <property type="project" value="TreeGrafter"/>
</dbReference>
<evidence type="ECO:0000313" key="4">
    <source>
        <dbReference type="Proteomes" id="UP000017837"/>
    </source>
</evidence>
<proteinExistence type="predicted"/>
<feature type="domain" description="Peptidase S9 prolyl oligopeptidase catalytic" evidence="2">
    <location>
        <begin position="456"/>
        <end position="666"/>
    </location>
</feature>
<keyword evidence="1" id="KW-0378">Hydrolase</keyword>
<protein>
    <recommendedName>
        <fullName evidence="2">Peptidase S9 prolyl oligopeptidase catalytic domain-containing protein</fullName>
    </recommendedName>
</protein>
<dbReference type="PANTHER" id="PTHR42776:SF27">
    <property type="entry name" value="DIPEPTIDYL PEPTIDASE FAMILY MEMBER 6"/>
    <property type="match status" value="1"/>
</dbReference>
<dbReference type="eggNOG" id="COG1506">
    <property type="taxonomic scope" value="Bacteria"/>
</dbReference>
<dbReference type="InterPro" id="IPR029058">
    <property type="entry name" value="AB_hydrolase_fold"/>
</dbReference>
<gene>
    <name evidence="3" type="ORF">ABENE_02395</name>
</gene>
<organism evidence="3 4">
    <name type="scientific">Asticcacaulis benevestitus DSM 16100 = ATCC BAA-896</name>
    <dbReference type="NCBI Taxonomy" id="1121022"/>
    <lineage>
        <taxon>Bacteria</taxon>
        <taxon>Pseudomonadati</taxon>
        <taxon>Pseudomonadota</taxon>
        <taxon>Alphaproteobacteria</taxon>
        <taxon>Caulobacterales</taxon>
        <taxon>Caulobacteraceae</taxon>
        <taxon>Asticcacaulis</taxon>
    </lineage>
</organism>
<dbReference type="EMBL" id="AWGB01000004">
    <property type="protein sequence ID" value="ESQ94377.1"/>
    <property type="molecule type" value="Genomic_DNA"/>
</dbReference>
<evidence type="ECO:0000259" key="2">
    <source>
        <dbReference type="Pfam" id="PF00326"/>
    </source>
</evidence>
<dbReference type="SUPFAM" id="SSF53474">
    <property type="entry name" value="alpha/beta-Hydrolases"/>
    <property type="match status" value="1"/>
</dbReference>
<dbReference type="RefSeq" id="WP_018080026.1">
    <property type="nucleotide sequence ID" value="NZ_AQWM01000001.1"/>
</dbReference>
<dbReference type="Pfam" id="PF00326">
    <property type="entry name" value="Peptidase_S9"/>
    <property type="match status" value="1"/>
</dbReference>
<dbReference type="InterPro" id="IPR001375">
    <property type="entry name" value="Peptidase_S9_cat"/>
</dbReference>
<dbReference type="GO" id="GO:0006508">
    <property type="term" value="P:proteolysis"/>
    <property type="evidence" value="ECO:0007669"/>
    <property type="project" value="InterPro"/>
</dbReference>